<keyword evidence="2" id="KW-0812">Transmembrane</keyword>
<evidence type="ECO:0000256" key="2">
    <source>
        <dbReference type="RuleBase" id="RU362097"/>
    </source>
</evidence>
<comment type="caution">
    <text evidence="3">The sequence shown here is derived from an EMBL/GenBank/DDBJ whole genome shotgun (WGS) entry which is preliminary data.</text>
</comment>
<evidence type="ECO:0000313" key="4">
    <source>
        <dbReference type="Proteomes" id="UP000032233"/>
    </source>
</evidence>
<evidence type="ECO:0000256" key="1">
    <source>
        <dbReference type="ARBA" id="ARBA00007613"/>
    </source>
</evidence>
<dbReference type="RefSeq" id="WP_044351642.1">
    <property type="nucleotide sequence ID" value="NZ_AZAC01000045.1"/>
</dbReference>
<keyword evidence="2" id="KW-0564">Palmitate</keyword>
<dbReference type="PATRIC" id="fig|1429043.3.peg.4836"/>
<feature type="signal peptide" evidence="2">
    <location>
        <begin position="1"/>
        <end position="22"/>
    </location>
</feature>
<dbReference type="InterPro" id="IPR003423">
    <property type="entry name" value="OMP_efflux"/>
</dbReference>
<dbReference type="GO" id="GO:0015562">
    <property type="term" value="F:efflux transmembrane transporter activity"/>
    <property type="evidence" value="ECO:0007669"/>
    <property type="project" value="InterPro"/>
</dbReference>
<dbReference type="SUPFAM" id="SSF56954">
    <property type="entry name" value="Outer membrane efflux proteins (OEP)"/>
    <property type="match status" value="1"/>
</dbReference>
<keyword evidence="2" id="KW-0472">Membrane</keyword>
<accession>A0A0D2JQF8</accession>
<organism evidence="3 4">
    <name type="scientific">Dethiosulfatarculus sandiegensis</name>
    <dbReference type="NCBI Taxonomy" id="1429043"/>
    <lineage>
        <taxon>Bacteria</taxon>
        <taxon>Pseudomonadati</taxon>
        <taxon>Thermodesulfobacteriota</taxon>
        <taxon>Desulfarculia</taxon>
        <taxon>Desulfarculales</taxon>
        <taxon>Desulfarculaceae</taxon>
        <taxon>Dethiosulfatarculus</taxon>
    </lineage>
</organism>
<dbReference type="NCBIfam" id="TIGR01845">
    <property type="entry name" value="outer_NodT"/>
    <property type="match status" value="1"/>
</dbReference>
<dbReference type="Proteomes" id="UP000032233">
    <property type="component" value="Unassembled WGS sequence"/>
</dbReference>
<feature type="chain" id="PRO_5001434760" evidence="2">
    <location>
        <begin position="23"/>
        <end position="469"/>
    </location>
</feature>
<keyword evidence="2" id="KW-1134">Transmembrane beta strand</keyword>
<dbReference type="OrthoDB" id="9783163at2"/>
<comment type="similarity">
    <text evidence="1 2">Belongs to the outer membrane factor (OMF) (TC 1.B.17) family.</text>
</comment>
<evidence type="ECO:0000313" key="3">
    <source>
        <dbReference type="EMBL" id="KIX11730.1"/>
    </source>
</evidence>
<sequence>MPKKVIILLLGVFVFASGCSLAPEYTRPDSPVPGQWPKGEAYKSEKANAAIPAAHALKWQDFITDQKMHKVIEMALANNRDLRLAALNVEKARAMYGIQQTERLPSLSVTGSGAEQRKAFDLTEPGKPRNVKKYSVDFGVMAWEIDFFGRLTSLADQALEEYLATEEARRSAHALLIAGISKAYFSLAADRDNLKLAQSTLRAQQASYDLIKKSHKNGFATKIDLSRAKTQVESARRDVPRYTQLVAQDLNALNLLAGTTVPEDLLPSGLDSISTPKALSPRLPSEVLLNRPDIIAAEHHLKGANAYIGAARAAFFPRISLTSTVGTASGELSDLFASRNGNWSFVPTISMPIFDARTWAALRVSKAQQKIVLTQYEKAIQTAFKEVADALAVRGTINQQVSAQQSLVAAASETYRLSNKRYTIGIDNYLSVLDAHRALYQQQQILITLKLSELGNRINLYAALGGGAV</sequence>
<dbReference type="Gene3D" id="2.20.200.10">
    <property type="entry name" value="Outer membrane efflux proteins (OEP)"/>
    <property type="match status" value="1"/>
</dbReference>
<dbReference type="PANTHER" id="PTHR30203">
    <property type="entry name" value="OUTER MEMBRANE CATION EFFLUX PROTEIN"/>
    <property type="match status" value="1"/>
</dbReference>
<dbReference type="InParanoid" id="A0A0D2JQF8"/>
<dbReference type="PROSITE" id="PS51257">
    <property type="entry name" value="PROKAR_LIPOPROTEIN"/>
    <property type="match status" value="1"/>
</dbReference>
<dbReference type="PANTHER" id="PTHR30203:SF33">
    <property type="entry name" value="BLR4455 PROTEIN"/>
    <property type="match status" value="1"/>
</dbReference>
<dbReference type="Gene3D" id="1.20.1600.10">
    <property type="entry name" value="Outer membrane efflux proteins (OEP)"/>
    <property type="match status" value="1"/>
</dbReference>
<dbReference type="AlphaFoldDB" id="A0A0D2JQF8"/>
<protein>
    <submittedName>
        <fullName evidence="3">Multidrug transporter</fullName>
    </submittedName>
</protein>
<name>A0A0D2JQF8_9BACT</name>
<keyword evidence="4" id="KW-1185">Reference proteome</keyword>
<keyword evidence="2" id="KW-0732">Signal</keyword>
<dbReference type="STRING" id="1429043.X474_22860"/>
<dbReference type="GO" id="GO:0005886">
    <property type="term" value="C:plasma membrane"/>
    <property type="evidence" value="ECO:0007669"/>
    <property type="project" value="UniProtKB-SubCell"/>
</dbReference>
<dbReference type="FunCoup" id="A0A0D2JQF8">
    <property type="interactions" value="255"/>
</dbReference>
<proteinExistence type="inferred from homology"/>
<keyword evidence="2" id="KW-0449">Lipoprotein</keyword>
<dbReference type="InterPro" id="IPR010131">
    <property type="entry name" value="MdtP/NodT-like"/>
</dbReference>
<reference evidence="3 4" key="1">
    <citation type="submission" date="2013-11" db="EMBL/GenBank/DDBJ databases">
        <title>Metagenomic analysis of a methanogenic consortium involved in long chain n-alkane degradation.</title>
        <authorList>
            <person name="Davidova I.A."/>
            <person name="Callaghan A.V."/>
            <person name="Wawrik B."/>
            <person name="Pruitt S."/>
            <person name="Marks C."/>
            <person name="Duncan K.E."/>
            <person name="Suflita J.M."/>
        </authorList>
    </citation>
    <scope>NUCLEOTIDE SEQUENCE [LARGE SCALE GENOMIC DNA]</scope>
    <source>
        <strain evidence="3 4">SPR</strain>
    </source>
</reference>
<dbReference type="Pfam" id="PF02321">
    <property type="entry name" value="OEP"/>
    <property type="match status" value="2"/>
</dbReference>
<dbReference type="EMBL" id="AZAC01000045">
    <property type="protein sequence ID" value="KIX11730.1"/>
    <property type="molecule type" value="Genomic_DNA"/>
</dbReference>
<gene>
    <name evidence="3" type="ORF">X474_22860</name>
</gene>
<comment type="subcellular location">
    <subcellularLocation>
        <location evidence="2">Cell membrane</location>
        <topology evidence="2">Lipid-anchor</topology>
    </subcellularLocation>
</comment>